<feature type="compositionally biased region" description="Polar residues" evidence="13">
    <location>
        <begin position="91"/>
        <end position="103"/>
    </location>
</feature>
<dbReference type="GO" id="GO:0003677">
    <property type="term" value="F:DNA binding"/>
    <property type="evidence" value="ECO:0007669"/>
    <property type="project" value="UniProtKB-UniRule"/>
</dbReference>
<dbReference type="GO" id="GO:0031011">
    <property type="term" value="C:Ino80 complex"/>
    <property type="evidence" value="ECO:0007669"/>
    <property type="project" value="UniProtKB-UniRule"/>
</dbReference>
<feature type="coiled-coil region" evidence="12">
    <location>
        <begin position="641"/>
        <end position="675"/>
    </location>
</feature>
<organism evidence="17 18">
    <name type="scientific">Ramazzottius varieornatus</name>
    <name type="common">Water bear</name>
    <name type="synonym">Tardigrade</name>
    <dbReference type="NCBI Taxonomy" id="947166"/>
    <lineage>
        <taxon>Eukaryota</taxon>
        <taxon>Metazoa</taxon>
        <taxon>Ecdysozoa</taxon>
        <taxon>Tardigrada</taxon>
        <taxon>Eutardigrada</taxon>
        <taxon>Parachela</taxon>
        <taxon>Hypsibioidea</taxon>
        <taxon>Ramazzottiidae</taxon>
        <taxon>Ramazzottius</taxon>
    </lineage>
</organism>
<dbReference type="InterPro" id="IPR001650">
    <property type="entry name" value="Helicase_C-like"/>
</dbReference>
<dbReference type="SMART" id="SM00487">
    <property type="entry name" value="DEXDc"/>
    <property type="match status" value="1"/>
</dbReference>
<dbReference type="STRING" id="947166.A0A1D1VE93"/>
<keyword evidence="6 11" id="KW-0378">Hydrolase</keyword>
<evidence type="ECO:0000259" key="16">
    <source>
        <dbReference type="PROSITE" id="PS51413"/>
    </source>
</evidence>
<dbReference type="PANTHER" id="PTHR45685">
    <property type="entry name" value="HELICASE SRCAP-RELATED"/>
    <property type="match status" value="1"/>
</dbReference>
<dbReference type="Gene3D" id="3.40.50.10810">
    <property type="entry name" value="Tandem AAA-ATPase domain"/>
    <property type="match status" value="1"/>
</dbReference>
<comment type="subcellular location">
    <subcellularLocation>
        <location evidence="1 11">Nucleus</location>
    </subcellularLocation>
</comment>
<comment type="domain">
    <text evidence="11">The DBINO region is involved in binding to DNA.</text>
</comment>
<feature type="compositionally biased region" description="Basic and acidic residues" evidence="13">
    <location>
        <begin position="460"/>
        <end position="474"/>
    </location>
</feature>
<feature type="region of interest" description="Disordered" evidence="13">
    <location>
        <begin position="453"/>
        <end position="474"/>
    </location>
</feature>
<comment type="caution">
    <text evidence="17">The sequence shown here is derived from an EMBL/GenBank/DDBJ whole genome shotgun (WGS) entry which is preliminary data.</text>
</comment>
<keyword evidence="10" id="KW-0539">Nucleus</keyword>
<gene>
    <name evidence="17" type="primary">RvY_09546-1</name>
    <name evidence="17" type="synonym">RvY_09546.1</name>
    <name evidence="17" type="ORF">RvY_09546</name>
</gene>
<feature type="domain" description="Helicase C-terminal" evidence="15">
    <location>
        <begin position="1402"/>
        <end position="1557"/>
    </location>
</feature>
<dbReference type="Gene3D" id="3.40.50.300">
    <property type="entry name" value="P-loop containing nucleotide triphosphate hydrolases"/>
    <property type="match status" value="1"/>
</dbReference>
<dbReference type="CDD" id="cd18793">
    <property type="entry name" value="SF2_C_SNF"/>
    <property type="match status" value="1"/>
</dbReference>
<sequence length="1780" mass="201919">MNGSFPYQQSPYGASGYSNHRVTGPSTAGLDFSMPKSRKARSPHPSYGFDPQDTSRERPLSWSHSSASRTSSAHSAYEPAMFGSRNDDQQRTGFPSSSGSTSVRDYGYNEPSTSVRREIFRPFEDPPRAVYRHPAHPEVRSHYNDYQEPPQHSMTENTQRRGPVKPKPRPSRQLAFQEDMEAQRSRPISMPPPPTSGDIPRLEEKGKRKAKASTSEKAPKKKARKAPAKIDTLQAVVSSRWKTVTDTHHTRLVDLIKLKLGEEDEFEAESSGNRLQADYVGRKSKKTFRNGSRGAPAQRLSLLKGNPDEEPGDSSKPQPEDPMNGLPNVRTVAKLRPTSAPEERYRRPLAGSADSEILEQYYNAKKRILTTLKRAKPLSQMKSPDSAPANTTDVFTFKTETTEDVRQRPTTNHPASEWGHAGAFVPAAKPTKRQKVEDAGSSFGDYAASLHSVSSTPSRADSDWQHSDVEADESRKKILSQLQKLNDKRARLEAQLTRIQKGSAAAKVPDAPLFRPDALLSAHQELRNQTKTDKRKKEPQYSSVVAHRVVAPTPVFHEPAVGRTPEEVMRDQWKVLSLKFIPLAYRVRCSRQEKASARRAKIGAAFLRDYAKVRLDSTRLAQEYVQRAKFMVRDMFTRWKVLDKEEKKWKKQKEKEEVEEKKVALEMQEARRQQRKLNFLITQTELYAHFMGKKIQGTNDPDPNFSEDKAILGKLDTEAPLPEVYQQHLLGEPDATESLVGDQAKLDVVRNVAEAVEMNKKRISNFNKNSNMAPELNGQAQFDAADESKVLSEPSIFQGTLKTYQKRGISWLASLFSNGINGILADEMGLGKTVQSIAFLGHVAEEHKIWGPFLIVAPASTLHNWQQEFQRFIPKFKVVPYWGTTEERKILRQFWKVDKMHTEQASFHVVITSYQLVVQDAPYLKKINWQYMILDEAQAIKSSASIRWKLLLDFPCRNRLLLTGTPIQNSMAELWSLLHFIMPSLFDNHAEFDEWFSRDIESHAENKSQMDNKHLSRLHMILKPFMMRRIKRDVENELTDKIEIMVNCPLTKRQQDLYEALKHKISIDDLLYSTTTTSAQSETTSSLMNLVMHFRKVCNHPELFERRDVRSPVWLPALSYEVPKLAYRECSPQVLPEASKRYFINKYFLLSSPANVKAAVDDAGLKNREMSSVMSFCRFTPVREADVQKIFFDEICERLRLRSMLRQVRLRHRLSRDWSDKKSSMLLLEPTLPTSEENVALSSLKNFLLCDTTTQRYSYGPCRIVRSEKHQRNELSDDNADSSMTDTVKDPKPQLIDTYPLFLPAFFHCAVPKVSGRAVTEYVYDTKAQSQSLYLTMRNAEVKHRKLLWNGPDYVDPSYDQRGNFRQEKQGGFLGIHPDGGWFPMDVPDKQHLIVDSGKLRVLDSLLRRLKKEGHRVLIYSLMTKMMDILEEFMVHKHYPYMRLDGSSKISDRRDMVNDFQSKEKIFVFLLSTRAGGLGINLTAADTVIFYDSDWNPTVDQQAMDRAHRLGQTKQVTVYRLICRNTVEERILERAQEKSAIQRMVISGGDYRPDTLRPTEVVSLLLDDEEIKKTLHRRENELNQREIPAKKAPAKKPRPSRAKAKTTTEATVSPLAQSTNDPAPKKSKWKKKPAATVVENPSVGGQPEVPVTPVTKAKRQPAKPKVAAAKKPVDNSAEGAVKEPELVLAVNGTAPKAAGKTKASGPAPMSSERKSKKRKSEVPPLETVDNSTIPVENEGAIEAQMPMSSPSAEPEDVTMAVGKTAARDCGSARKVLKTKR</sequence>
<dbReference type="InterPro" id="IPR000330">
    <property type="entry name" value="SNF2_N"/>
</dbReference>
<dbReference type="InterPro" id="IPR020838">
    <property type="entry name" value="DBINO"/>
</dbReference>
<dbReference type="PROSITE" id="PS51194">
    <property type="entry name" value="HELICASE_CTER"/>
    <property type="match status" value="1"/>
</dbReference>
<feature type="coiled-coil region" evidence="12">
    <location>
        <begin position="475"/>
        <end position="502"/>
    </location>
</feature>
<keyword evidence="9 11" id="KW-0234">DNA repair</keyword>
<evidence type="ECO:0000256" key="6">
    <source>
        <dbReference type="ARBA" id="ARBA00022801"/>
    </source>
</evidence>
<evidence type="ECO:0000313" key="17">
    <source>
        <dbReference type="EMBL" id="GAU98392.1"/>
    </source>
</evidence>
<dbReference type="GO" id="GO:0016887">
    <property type="term" value="F:ATP hydrolysis activity"/>
    <property type="evidence" value="ECO:0007669"/>
    <property type="project" value="TreeGrafter"/>
</dbReference>
<dbReference type="GO" id="GO:0042393">
    <property type="term" value="F:histone binding"/>
    <property type="evidence" value="ECO:0007669"/>
    <property type="project" value="TreeGrafter"/>
</dbReference>
<dbReference type="EC" id="3.6.4.-" evidence="11"/>
<feature type="compositionally biased region" description="Basic and acidic residues" evidence="13">
    <location>
        <begin position="1576"/>
        <end position="1589"/>
    </location>
</feature>
<comment type="catalytic activity">
    <reaction evidence="11">
        <text>ATP + H2O = ADP + phosphate + H(+)</text>
        <dbReference type="Rhea" id="RHEA:13065"/>
        <dbReference type="ChEBI" id="CHEBI:15377"/>
        <dbReference type="ChEBI" id="CHEBI:15378"/>
        <dbReference type="ChEBI" id="CHEBI:30616"/>
        <dbReference type="ChEBI" id="CHEBI:43474"/>
        <dbReference type="ChEBI" id="CHEBI:456216"/>
    </reaction>
</comment>
<keyword evidence="12" id="KW-0175">Coiled coil</keyword>
<dbReference type="Pfam" id="PF13892">
    <property type="entry name" value="DBINO"/>
    <property type="match status" value="1"/>
</dbReference>
<dbReference type="PANTHER" id="PTHR45685:SF2">
    <property type="entry name" value="CHROMATIN-REMODELING ATPASE INO80"/>
    <property type="match status" value="1"/>
</dbReference>
<feature type="compositionally biased region" description="Basic and acidic residues" evidence="13">
    <location>
        <begin position="135"/>
        <end position="145"/>
    </location>
</feature>
<evidence type="ECO:0000256" key="11">
    <source>
        <dbReference type="RuleBase" id="RU368001"/>
    </source>
</evidence>
<keyword evidence="4" id="KW-0547">Nucleotide-binding</keyword>
<feature type="region of interest" description="Disordered" evidence="13">
    <location>
        <begin position="1576"/>
        <end position="1757"/>
    </location>
</feature>
<feature type="compositionally biased region" description="Low complexity" evidence="13">
    <location>
        <begin position="61"/>
        <end position="76"/>
    </location>
</feature>
<dbReference type="InterPro" id="IPR014001">
    <property type="entry name" value="Helicase_ATP-bd"/>
</dbReference>
<keyword evidence="5 11" id="KW-0227">DNA damage</keyword>
<accession>A0A1D1VE93</accession>
<dbReference type="InterPro" id="IPR050520">
    <property type="entry name" value="INO80/SWR1_helicase"/>
</dbReference>
<dbReference type="InterPro" id="IPR038718">
    <property type="entry name" value="SNF2-like_sf"/>
</dbReference>
<feature type="domain" description="Helicase ATP-binding" evidence="14">
    <location>
        <begin position="813"/>
        <end position="984"/>
    </location>
</feature>
<evidence type="ECO:0000256" key="3">
    <source>
        <dbReference type="ARBA" id="ARBA00019805"/>
    </source>
</evidence>
<feature type="region of interest" description="Disordered" evidence="13">
    <location>
        <begin position="1"/>
        <end position="229"/>
    </location>
</feature>
<dbReference type="Pfam" id="PF00176">
    <property type="entry name" value="SNF2-rel_dom"/>
    <property type="match status" value="1"/>
</dbReference>
<evidence type="ECO:0000259" key="15">
    <source>
        <dbReference type="PROSITE" id="PS51194"/>
    </source>
</evidence>
<dbReference type="InterPro" id="IPR049730">
    <property type="entry name" value="SNF2/RAD54-like_C"/>
</dbReference>
<feature type="compositionally biased region" description="Basic and acidic residues" evidence="13">
    <location>
        <begin position="115"/>
        <end position="127"/>
    </location>
</feature>
<evidence type="ECO:0000256" key="9">
    <source>
        <dbReference type="ARBA" id="ARBA00023204"/>
    </source>
</evidence>
<dbReference type="PROSITE" id="PS51192">
    <property type="entry name" value="HELICASE_ATP_BIND_1"/>
    <property type="match status" value="1"/>
</dbReference>
<dbReference type="InterPro" id="IPR027417">
    <property type="entry name" value="P-loop_NTPase"/>
</dbReference>
<keyword evidence="18" id="KW-1185">Reference proteome</keyword>
<evidence type="ECO:0000256" key="2">
    <source>
        <dbReference type="ARBA" id="ARBA00007025"/>
    </source>
</evidence>
<dbReference type="GO" id="GO:0006281">
    <property type="term" value="P:DNA repair"/>
    <property type="evidence" value="ECO:0007669"/>
    <property type="project" value="UniProtKB-UniRule"/>
</dbReference>
<evidence type="ECO:0000256" key="5">
    <source>
        <dbReference type="ARBA" id="ARBA00022763"/>
    </source>
</evidence>
<dbReference type="PROSITE" id="PS51413">
    <property type="entry name" value="DBINO"/>
    <property type="match status" value="1"/>
</dbReference>
<evidence type="ECO:0000256" key="8">
    <source>
        <dbReference type="ARBA" id="ARBA00023125"/>
    </source>
</evidence>
<feature type="compositionally biased region" description="Low complexity" evidence="13">
    <location>
        <begin position="1692"/>
        <end position="1710"/>
    </location>
</feature>
<feature type="compositionally biased region" description="Basic residues" evidence="13">
    <location>
        <begin position="1592"/>
        <end position="1604"/>
    </location>
</feature>
<dbReference type="GO" id="GO:0005524">
    <property type="term" value="F:ATP binding"/>
    <property type="evidence" value="ECO:0007669"/>
    <property type="project" value="UniProtKB-UniRule"/>
</dbReference>
<comment type="function">
    <text evidence="11">ATPase component of the INO80 complex which remodels chromatin by shifting nucleosomes and is involved in DNA repair.</text>
</comment>
<evidence type="ECO:0000259" key="14">
    <source>
        <dbReference type="PROSITE" id="PS51192"/>
    </source>
</evidence>
<feature type="compositionally biased region" description="Polar residues" evidence="13">
    <location>
        <begin position="1607"/>
        <end position="1621"/>
    </location>
</feature>
<evidence type="ECO:0000313" key="18">
    <source>
        <dbReference type="Proteomes" id="UP000186922"/>
    </source>
</evidence>
<dbReference type="SMART" id="SM00490">
    <property type="entry name" value="HELICc"/>
    <property type="match status" value="1"/>
</dbReference>
<name>A0A1D1VE93_RAMVA</name>
<evidence type="ECO:0000256" key="1">
    <source>
        <dbReference type="ARBA" id="ARBA00004123"/>
    </source>
</evidence>
<dbReference type="Pfam" id="PF00271">
    <property type="entry name" value="Helicase_C"/>
    <property type="match status" value="1"/>
</dbReference>
<feature type="region of interest" description="Disordered" evidence="13">
    <location>
        <begin position="401"/>
        <end position="420"/>
    </location>
</feature>
<dbReference type="Proteomes" id="UP000186922">
    <property type="component" value="Unassembled WGS sequence"/>
</dbReference>
<dbReference type="OrthoDB" id="5847120at2759"/>
<comment type="similarity">
    <text evidence="2 11">Belongs to the SNF2/RAD54 helicase family.</text>
</comment>
<keyword evidence="8 11" id="KW-0238">DNA-binding</keyword>
<dbReference type="EMBL" id="BDGG01000004">
    <property type="protein sequence ID" value="GAU98392.1"/>
    <property type="molecule type" value="Genomic_DNA"/>
</dbReference>
<keyword evidence="7 11" id="KW-0067">ATP-binding</keyword>
<evidence type="ECO:0000256" key="10">
    <source>
        <dbReference type="ARBA" id="ARBA00023242"/>
    </source>
</evidence>
<reference evidence="17 18" key="1">
    <citation type="journal article" date="2016" name="Nat. Commun.">
        <title>Extremotolerant tardigrade genome and improved radiotolerance of human cultured cells by tardigrade-unique protein.</title>
        <authorList>
            <person name="Hashimoto T."/>
            <person name="Horikawa D.D."/>
            <person name="Saito Y."/>
            <person name="Kuwahara H."/>
            <person name="Kozuka-Hata H."/>
            <person name="Shin-I T."/>
            <person name="Minakuchi Y."/>
            <person name="Ohishi K."/>
            <person name="Motoyama A."/>
            <person name="Aizu T."/>
            <person name="Enomoto A."/>
            <person name="Kondo K."/>
            <person name="Tanaka S."/>
            <person name="Hara Y."/>
            <person name="Koshikawa S."/>
            <person name="Sagara H."/>
            <person name="Miura T."/>
            <person name="Yokobori S."/>
            <person name="Miyagawa K."/>
            <person name="Suzuki Y."/>
            <person name="Kubo T."/>
            <person name="Oyama M."/>
            <person name="Kohara Y."/>
            <person name="Fujiyama A."/>
            <person name="Arakawa K."/>
            <person name="Katayama T."/>
            <person name="Toyoda A."/>
            <person name="Kunieda T."/>
        </authorList>
    </citation>
    <scope>NUCLEOTIDE SEQUENCE [LARGE SCALE GENOMIC DNA]</scope>
    <source>
        <strain evidence="17 18">YOKOZUNA-1</strain>
    </source>
</reference>
<protein>
    <recommendedName>
        <fullName evidence="3 11">Chromatin-remodeling ATPase INO80</fullName>
        <ecNumber evidence="11">3.6.4.-</ecNumber>
    </recommendedName>
</protein>
<feature type="compositionally biased region" description="Polar residues" evidence="13">
    <location>
        <begin position="1"/>
        <end position="26"/>
    </location>
</feature>
<dbReference type="GO" id="GO:0006338">
    <property type="term" value="P:chromatin remodeling"/>
    <property type="evidence" value="ECO:0007669"/>
    <property type="project" value="UniProtKB-UniRule"/>
</dbReference>
<evidence type="ECO:0000256" key="12">
    <source>
        <dbReference type="SAM" id="Coils"/>
    </source>
</evidence>
<evidence type="ECO:0000256" key="7">
    <source>
        <dbReference type="ARBA" id="ARBA00022840"/>
    </source>
</evidence>
<evidence type="ECO:0000256" key="13">
    <source>
        <dbReference type="SAM" id="MobiDB-lite"/>
    </source>
</evidence>
<feature type="region of interest" description="Disordered" evidence="13">
    <location>
        <begin position="286"/>
        <end position="348"/>
    </location>
</feature>
<evidence type="ECO:0000256" key="4">
    <source>
        <dbReference type="ARBA" id="ARBA00022741"/>
    </source>
</evidence>
<dbReference type="SUPFAM" id="SSF52540">
    <property type="entry name" value="P-loop containing nucleoside triphosphate hydrolases"/>
    <property type="match status" value="2"/>
</dbReference>
<feature type="domain" description="DBINO" evidence="16">
    <location>
        <begin position="572"/>
        <end position="697"/>
    </location>
</feature>
<proteinExistence type="inferred from homology"/>
<comment type="subunit">
    <text evidence="11">Component of the INO80 chromatin-remodeling complex.</text>
</comment>
<dbReference type="FunFam" id="3.40.50.10810:FF:000006">
    <property type="entry name" value="Putative DNA helicase INO80"/>
    <property type="match status" value="1"/>
</dbReference>